<dbReference type="Gene3D" id="3.30.450.40">
    <property type="match status" value="2"/>
</dbReference>
<dbReference type="PROSITE" id="PS50887">
    <property type="entry name" value="GGDEF"/>
    <property type="match status" value="1"/>
</dbReference>
<dbReference type="PANTHER" id="PTHR45138:SF9">
    <property type="entry name" value="DIGUANYLATE CYCLASE DGCM-RELATED"/>
    <property type="match status" value="1"/>
</dbReference>
<dbReference type="InterPro" id="IPR003018">
    <property type="entry name" value="GAF"/>
</dbReference>
<protein>
    <recommendedName>
        <fullName evidence="1">GGDEF domain-containing protein</fullName>
    </recommendedName>
</protein>
<feature type="domain" description="GGDEF" evidence="1">
    <location>
        <begin position="524"/>
        <end position="653"/>
    </location>
</feature>
<accession>A0A1B1N0T2</accession>
<reference evidence="2 3" key="1">
    <citation type="submission" date="2016-01" db="EMBL/GenBank/DDBJ databases">
        <title>Complete Genome Sequence of Paenibacillus yonginensis DCY84, a novel Plant Growth-Promoting Bacteria with Elicitation of Induced Systemic Resistance.</title>
        <authorList>
            <person name="Kim Y.J."/>
            <person name="Yang D.C."/>
            <person name="Sukweenadhi J."/>
        </authorList>
    </citation>
    <scope>NUCLEOTIDE SEQUENCE [LARGE SCALE GENOMIC DNA]</scope>
    <source>
        <strain evidence="2 3">DCY84</strain>
    </source>
</reference>
<dbReference type="GO" id="GO:0043709">
    <property type="term" value="P:cell adhesion involved in single-species biofilm formation"/>
    <property type="evidence" value="ECO:0007669"/>
    <property type="project" value="TreeGrafter"/>
</dbReference>
<dbReference type="NCBIfam" id="TIGR00254">
    <property type="entry name" value="GGDEF"/>
    <property type="match status" value="1"/>
</dbReference>
<keyword evidence="3" id="KW-1185">Reference proteome</keyword>
<name>A0A1B1N0T2_9BACL</name>
<dbReference type="InterPro" id="IPR050469">
    <property type="entry name" value="Diguanylate_Cyclase"/>
</dbReference>
<dbReference type="GO" id="GO:0052621">
    <property type="term" value="F:diguanylate cyclase activity"/>
    <property type="evidence" value="ECO:0007669"/>
    <property type="project" value="TreeGrafter"/>
</dbReference>
<dbReference type="FunFam" id="3.30.70.270:FF:000001">
    <property type="entry name" value="Diguanylate cyclase domain protein"/>
    <property type="match status" value="1"/>
</dbReference>
<dbReference type="GO" id="GO:0005886">
    <property type="term" value="C:plasma membrane"/>
    <property type="evidence" value="ECO:0007669"/>
    <property type="project" value="TreeGrafter"/>
</dbReference>
<dbReference type="InterPro" id="IPR000160">
    <property type="entry name" value="GGDEF_dom"/>
</dbReference>
<evidence type="ECO:0000313" key="2">
    <source>
        <dbReference type="EMBL" id="ANS75021.1"/>
    </source>
</evidence>
<dbReference type="InterPro" id="IPR029787">
    <property type="entry name" value="Nucleotide_cyclase"/>
</dbReference>
<dbReference type="Gene3D" id="3.30.70.270">
    <property type="match status" value="1"/>
</dbReference>
<dbReference type="AlphaFoldDB" id="A0A1B1N0T2"/>
<evidence type="ECO:0000259" key="1">
    <source>
        <dbReference type="PROSITE" id="PS50887"/>
    </source>
</evidence>
<dbReference type="SUPFAM" id="SSF55781">
    <property type="entry name" value="GAF domain-like"/>
    <property type="match status" value="2"/>
</dbReference>
<dbReference type="SMART" id="SM00267">
    <property type="entry name" value="GGDEF"/>
    <property type="match status" value="1"/>
</dbReference>
<gene>
    <name evidence="2" type="ORF">AWM70_10740</name>
</gene>
<dbReference type="OrthoDB" id="9759607at2"/>
<dbReference type="Pfam" id="PF00990">
    <property type="entry name" value="GGDEF"/>
    <property type="match status" value="1"/>
</dbReference>
<dbReference type="Proteomes" id="UP000092573">
    <property type="component" value="Chromosome"/>
</dbReference>
<evidence type="ECO:0000313" key="3">
    <source>
        <dbReference type="Proteomes" id="UP000092573"/>
    </source>
</evidence>
<dbReference type="InterPro" id="IPR043128">
    <property type="entry name" value="Rev_trsase/Diguanyl_cyclase"/>
</dbReference>
<dbReference type="CDD" id="cd01949">
    <property type="entry name" value="GGDEF"/>
    <property type="match status" value="1"/>
</dbReference>
<dbReference type="PANTHER" id="PTHR45138">
    <property type="entry name" value="REGULATORY COMPONENTS OF SENSORY TRANSDUCTION SYSTEM"/>
    <property type="match status" value="1"/>
</dbReference>
<organism evidence="2 3">
    <name type="scientific">Paenibacillus yonginensis</name>
    <dbReference type="NCBI Taxonomy" id="1462996"/>
    <lineage>
        <taxon>Bacteria</taxon>
        <taxon>Bacillati</taxon>
        <taxon>Bacillota</taxon>
        <taxon>Bacilli</taxon>
        <taxon>Bacillales</taxon>
        <taxon>Paenibacillaceae</taxon>
        <taxon>Paenibacillus</taxon>
    </lineage>
</organism>
<dbReference type="GO" id="GO:1902201">
    <property type="term" value="P:negative regulation of bacterial-type flagellum-dependent cell motility"/>
    <property type="evidence" value="ECO:0007669"/>
    <property type="project" value="TreeGrafter"/>
</dbReference>
<dbReference type="SMART" id="SM00065">
    <property type="entry name" value="GAF"/>
    <property type="match status" value="1"/>
</dbReference>
<dbReference type="EMBL" id="CP014167">
    <property type="protein sequence ID" value="ANS75021.1"/>
    <property type="molecule type" value="Genomic_DNA"/>
</dbReference>
<sequence>MAEYLRENQTEHYINAWLKAGNPQAAVQAAWLNDIDITPNDFPYIEGLLQRAFSVWSEENLPLFGLEEVSWYLIDHAGKILAEALDRPHAEREAASAAARQMLMLGEPGTIAGGDYSLAAAPVKTRQQGHVYAVMVSTADSDPVEAQLALTVQTAKHFGTCFYHELNHVFLSDLYNLRTQNEREAARWTALLQIVKRIHDKIDVSGVLNEVFESMSDIYPGAHLELLMTQDYQSSNLRVKPLHMNAATGEDKLCIRAYTENIMLSREKVSEKGARTLEIAVPLSGKQGVYGVFHFQIPGELGKDMDLQLVGMLADTAGNAFENAKLYEQSNLLIHELRLINELSRELSQSLQPSEVFEFATKELLEIFKADYCCISELTHEGDQFRIMSTNLETLDKEPFPVNYGICGLVHNTKEPLILSDYHTFKGVRSKIMDSTNSRSLIAAPVKLRGEVRGTILLTHREPHYFSYENYKLLQVLATHIGLAIANASLYEAVQHMANRDMLTGLYARHYLNSCVQKRLSTDSVGSLLVVDIDKFKQINDSYGHQVGDRILKQVCDIIKSSIRSDDIAARWGGEELAIYFPYMTAEDCLKVAERIRERVKAETDPKVTVSCGVGGWRSDQDRISVESLFFTADMALYRAKNGGRNRTEVGGFDGTSERLTP</sequence>
<proteinExistence type="predicted"/>
<dbReference type="Pfam" id="PF13185">
    <property type="entry name" value="GAF_2"/>
    <property type="match status" value="1"/>
</dbReference>
<dbReference type="InterPro" id="IPR029016">
    <property type="entry name" value="GAF-like_dom_sf"/>
</dbReference>
<dbReference type="KEGG" id="pyg:AWM70_10740"/>
<dbReference type="SUPFAM" id="SSF55073">
    <property type="entry name" value="Nucleotide cyclase"/>
    <property type="match status" value="1"/>
</dbReference>
<dbReference type="STRING" id="1462996.AWM70_10740"/>